<name>A0A7H2BMH2_9MICC</name>
<dbReference type="RefSeq" id="WP_190618516.1">
    <property type="nucleotide sequence ID" value="NZ_CP061538.1"/>
</dbReference>
<proteinExistence type="predicted"/>
<dbReference type="Proteomes" id="UP000516421">
    <property type="component" value="Chromosome"/>
</dbReference>
<reference evidence="3 4" key="1">
    <citation type="submission" date="2020-09" db="EMBL/GenBank/DDBJ databases">
        <title>Investigation of environmental microbe.</title>
        <authorList>
            <person name="Ou Y."/>
            <person name="Kang Q."/>
        </authorList>
    </citation>
    <scope>NUCLEOTIDE SEQUENCE [LARGE SCALE GENOMIC DNA]</scope>
    <source>
        <strain evidence="3 4">KJZ-9</strain>
    </source>
</reference>
<feature type="compositionally biased region" description="Acidic residues" evidence="1">
    <location>
        <begin position="290"/>
        <end position="309"/>
    </location>
</feature>
<sequence length="360" mass="38883">MTENKDEAVGNDAENNSYLFEPFITADGLEVPPPTRPMGPRRLARYRDDVASYLRAKRDGRPLPEEPIAFMPNSAEDQGVTEETLEVQRKFAALSAMGDIKGPDAANDITAGGKDQREDAAVVDATPVPQMNETTSSPLDLAAVDHDATTDITYGGDVIVDEDEDATDEYDALAGEDSATAPEQDFSENQAEASGRAPADYATEHIEVRLPLPVPALQAQGLDLSTLDRSDDDEVEAWEPLHPNNSSEAPKQDSAMDSAYSDMSVHSVDESAPHLTPWITSEQPVVSQEESADETQNTEDTSEPEEVPPADEAPSRDVLATPDDSTAPVEENRKSSAKTGLLLFLLMLVVLIAVTLFFVL</sequence>
<dbReference type="AlphaFoldDB" id="A0A7H2BMH2"/>
<organism evidence="3 4">
    <name type="scientific">Rothia amarae</name>
    <dbReference type="NCBI Taxonomy" id="169480"/>
    <lineage>
        <taxon>Bacteria</taxon>
        <taxon>Bacillati</taxon>
        <taxon>Actinomycetota</taxon>
        <taxon>Actinomycetes</taxon>
        <taxon>Micrococcales</taxon>
        <taxon>Micrococcaceae</taxon>
        <taxon>Rothia</taxon>
    </lineage>
</organism>
<feature type="compositionally biased region" description="Low complexity" evidence="1">
    <location>
        <begin position="253"/>
        <end position="264"/>
    </location>
</feature>
<evidence type="ECO:0008006" key="5">
    <source>
        <dbReference type="Google" id="ProtNLM"/>
    </source>
</evidence>
<evidence type="ECO:0000256" key="1">
    <source>
        <dbReference type="SAM" id="MobiDB-lite"/>
    </source>
</evidence>
<dbReference type="KEGG" id="rama:IDM48_05675"/>
<keyword evidence="2" id="KW-0472">Membrane</keyword>
<feature type="region of interest" description="Disordered" evidence="1">
    <location>
        <begin position="221"/>
        <end position="334"/>
    </location>
</feature>
<gene>
    <name evidence="3" type="ORF">IDM48_05675</name>
</gene>
<evidence type="ECO:0000313" key="4">
    <source>
        <dbReference type="Proteomes" id="UP000516421"/>
    </source>
</evidence>
<keyword evidence="2" id="KW-0812">Transmembrane</keyword>
<keyword evidence="4" id="KW-1185">Reference proteome</keyword>
<feature type="region of interest" description="Disordered" evidence="1">
    <location>
        <begin position="99"/>
        <end position="204"/>
    </location>
</feature>
<feature type="compositionally biased region" description="Polar residues" evidence="1">
    <location>
        <begin position="278"/>
        <end position="289"/>
    </location>
</feature>
<feature type="compositionally biased region" description="Acidic residues" evidence="1">
    <location>
        <begin position="159"/>
        <end position="171"/>
    </location>
</feature>
<feature type="compositionally biased region" description="Polar residues" evidence="1">
    <location>
        <begin position="129"/>
        <end position="138"/>
    </location>
</feature>
<keyword evidence="2" id="KW-1133">Transmembrane helix</keyword>
<evidence type="ECO:0000313" key="3">
    <source>
        <dbReference type="EMBL" id="QNV40868.1"/>
    </source>
</evidence>
<feature type="transmembrane region" description="Helical" evidence="2">
    <location>
        <begin position="341"/>
        <end position="359"/>
    </location>
</feature>
<dbReference type="EMBL" id="CP061538">
    <property type="protein sequence ID" value="QNV40868.1"/>
    <property type="molecule type" value="Genomic_DNA"/>
</dbReference>
<feature type="region of interest" description="Disordered" evidence="1">
    <location>
        <begin position="56"/>
        <end position="82"/>
    </location>
</feature>
<protein>
    <recommendedName>
        <fullName evidence="5">Sulfite reductase subunit alpha</fullName>
    </recommendedName>
</protein>
<accession>A0A7H2BMH2</accession>
<evidence type="ECO:0000256" key="2">
    <source>
        <dbReference type="SAM" id="Phobius"/>
    </source>
</evidence>